<keyword evidence="1" id="KW-0472">Membrane</keyword>
<dbReference type="STRING" id="1912795.BK816_01875"/>
<dbReference type="RefSeq" id="WP_071163662.1">
    <property type="nucleotide sequence ID" value="NZ_CP017812.1"/>
</dbReference>
<sequence>MSTPSADGALPASTPSSSTASKHRLTTLWFVLGHVLFALLLGMLAGSSSRVFHAPLWLQFTLAAIAAVIWLLPLIGWALASSRPQAWQLWESSKPWQASSGTDQDFLAELTSLVSAAGLAEPQLRRLPKNFALPYPLVAYYQGHLVVFLPQGFTRDHSPQMLRYFAALIVERLLWKYTPVLSSIARSIWSWNRPTLPASLPELMPRYRGWFSGRDLHPASATSFRAQFDLAAKRIGELPPEVANLPRAPFSSQSYAAALSALSVFPLVHVPTRNEMLDSQLRGRRR</sequence>
<dbReference type="Proteomes" id="UP000176288">
    <property type="component" value="Chromosome"/>
</dbReference>
<organism evidence="2 3">
    <name type="scientific">Boudabousia tangfeifanii</name>
    <dbReference type="NCBI Taxonomy" id="1912795"/>
    <lineage>
        <taxon>Bacteria</taxon>
        <taxon>Bacillati</taxon>
        <taxon>Actinomycetota</taxon>
        <taxon>Actinomycetes</taxon>
        <taxon>Actinomycetales</taxon>
        <taxon>Actinomycetaceae</taxon>
        <taxon>Boudabousia</taxon>
    </lineage>
</organism>
<dbReference type="AlphaFoldDB" id="A0A1D9MIT6"/>
<dbReference type="EMBL" id="CP017812">
    <property type="protein sequence ID" value="AOZ72196.1"/>
    <property type="molecule type" value="Genomic_DNA"/>
</dbReference>
<protein>
    <submittedName>
        <fullName evidence="2">Uncharacterized protein</fullName>
    </submittedName>
</protein>
<evidence type="ECO:0000313" key="2">
    <source>
        <dbReference type="EMBL" id="AOZ72196.1"/>
    </source>
</evidence>
<proteinExistence type="predicted"/>
<evidence type="ECO:0000256" key="1">
    <source>
        <dbReference type="SAM" id="Phobius"/>
    </source>
</evidence>
<keyword evidence="3" id="KW-1185">Reference proteome</keyword>
<reference evidence="2 3" key="1">
    <citation type="submission" date="2016-10" db="EMBL/GenBank/DDBJ databases">
        <title>Actinomyces aegypiusis sp. nov., isolated from the Aegypius monachus in Qinghai Tibet Plateau China.</title>
        <authorList>
            <person name="Wang Y."/>
        </authorList>
    </citation>
    <scope>NUCLEOTIDE SEQUENCE [LARGE SCALE GENOMIC DNA]</scope>
    <source>
        <strain evidence="2 3">VUL4_3</strain>
    </source>
</reference>
<feature type="transmembrane region" description="Helical" evidence="1">
    <location>
        <begin position="25"/>
        <end position="45"/>
    </location>
</feature>
<accession>A0A1D9MIT6</accession>
<evidence type="ECO:0000313" key="3">
    <source>
        <dbReference type="Proteomes" id="UP000176288"/>
    </source>
</evidence>
<name>A0A1D9MIT6_9ACTO</name>
<keyword evidence="1" id="KW-1133">Transmembrane helix</keyword>
<feature type="transmembrane region" description="Helical" evidence="1">
    <location>
        <begin position="57"/>
        <end position="80"/>
    </location>
</feature>
<dbReference type="KEGG" id="avu:BK816_01875"/>
<keyword evidence="1" id="KW-0812">Transmembrane</keyword>
<gene>
    <name evidence="2" type="ORF">BK816_01875</name>
</gene>